<name>A0A7Y9QYT4_9BURK</name>
<dbReference type="SUPFAM" id="SSF55729">
    <property type="entry name" value="Acyl-CoA N-acyltransferases (Nat)"/>
    <property type="match status" value="1"/>
</dbReference>
<keyword evidence="2" id="KW-0808">Transferase</keyword>
<accession>A0A7Y9QYT4</accession>
<dbReference type="PROSITE" id="PS51186">
    <property type="entry name" value="GNAT"/>
    <property type="match status" value="1"/>
</dbReference>
<reference evidence="2 3" key="1">
    <citation type="submission" date="2020-07" db="EMBL/GenBank/DDBJ databases">
        <title>Genomic Encyclopedia of Archaeal and Bacterial Type Strains, Phase II (KMG-II): from individual species to whole genera.</title>
        <authorList>
            <person name="Goeker M."/>
        </authorList>
    </citation>
    <scope>NUCLEOTIDE SEQUENCE [LARGE SCALE GENOMIC DNA]</scope>
    <source>
        <strain evidence="2 3">DSM 21226</strain>
    </source>
</reference>
<keyword evidence="3" id="KW-1185">Reference proteome</keyword>
<dbReference type="RefSeq" id="WP_179634133.1">
    <property type="nucleotide sequence ID" value="NZ_JACCFH010000001.1"/>
</dbReference>
<gene>
    <name evidence="2" type="ORF">BDD16_002347</name>
</gene>
<comment type="caution">
    <text evidence="2">The sequence shown here is derived from an EMBL/GenBank/DDBJ whole genome shotgun (WGS) entry which is preliminary data.</text>
</comment>
<organism evidence="2 3">
    <name type="scientific">Sphaerotilus montanus</name>
    <dbReference type="NCBI Taxonomy" id="522889"/>
    <lineage>
        <taxon>Bacteria</taxon>
        <taxon>Pseudomonadati</taxon>
        <taxon>Pseudomonadota</taxon>
        <taxon>Betaproteobacteria</taxon>
        <taxon>Burkholderiales</taxon>
        <taxon>Sphaerotilaceae</taxon>
        <taxon>Sphaerotilus</taxon>
    </lineage>
</organism>
<dbReference type="AlphaFoldDB" id="A0A7Y9QYT4"/>
<sequence>MGTVTNHSRTSSRSGWVPIRPLGEVHRTQILQHLLGLGDRDRYLRFGYAANDDRIRAYAASLDFTHDDVFGIFNRRLQLVAIAHLAYSQLASANHGMSRMAEFAVSVDDRARGKGFGGRLFTYAVRHARNHGVDRLFIHALSENTAMLRIARKAGADMRRDGGESEAWLQLPPDSLMTHFEELFANHAADVNYVVKAQQRRLQYAWARYRQFQHRLLRMTGVAPR</sequence>
<evidence type="ECO:0000313" key="2">
    <source>
        <dbReference type="EMBL" id="NYG33361.1"/>
    </source>
</evidence>
<dbReference type="Proteomes" id="UP000518288">
    <property type="component" value="Unassembled WGS sequence"/>
</dbReference>
<dbReference type="InterPro" id="IPR000182">
    <property type="entry name" value="GNAT_dom"/>
</dbReference>
<dbReference type="InterPro" id="IPR016181">
    <property type="entry name" value="Acyl_CoA_acyltransferase"/>
</dbReference>
<dbReference type="Gene3D" id="3.40.630.30">
    <property type="match status" value="1"/>
</dbReference>
<feature type="domain" description="N-acetyltransferase" evidence="1">
    <location>
        <begin position="17"/>
        <end position="174"/>
    </location>
</feature>
<dbReference type="CDD" id="cd04301">
    <property type="entry name" value="NAT_SF"/>
    <property type="match status" value="1"/>
</dbReference>
<dbReference type="Pfam" id="PF00583">
    <property type="entry name" value="Acetyltransf_1"/>
    <property type="match status" value="1"/>
</dbReference>
<protein>
    <submittedName>
        <fullName evidence="2">RimJ/RimL family protein N-acetyltransferase</fullName>
    </submittedName>
</protein>
<evidence type="ECO:0000313" key="3">
    <source>
        <dbReference type="Proteomes" id="UP000518288"/>
    </source>
</evidence>
<evidence type="ECO:0000259" key="1">
    <source>
        <dbReference type="PROSITE" id="PS51186"/>
    </source>
</evidence>
<dbReference type="GO" id="GO:0016747">
    <property type="term" value="F:acyltransferase activity, transferring groups other than amino-acyl groups"/>
    <property type="evidence" value="ECO:0007669"/>
    <property type="project" value="InterPro"/>
</dbReference>
<dbReference type="EMBL" id="JACCFH010000001">
    <property type="protein sequence ID" value="NYG33361.1"/>
    <property type="molecule type" value="Genomic_DNA"/>
</dbReference>
<proteinExistence type="predicted"/>